<evidence type="ECO:0000256" key="5">
    <source>
        <dbReference type="ARBA" id="ARBA00023136"/>
    </source>
</evidence>
<keyword evidence="2" id="KW-1003">Cell membrane</keyword>
<evidence type="ECO:0000256" key="6">
    <source>
        <dbReference type="SAM" id="Phobius"/>
    </source>
</evidence>
<feature type="domain" description="DUF2179" evidence="7">
    <location>
        <begin position="237"/>
        <end position="295"/>
    </location>
</feature>
<evidence type="ECO:0000313" key="8">
    <source>
        <dbReference type="EMBL" id="TWW02341.1"/>
    </source>
</evidence>
<dbReference type="InterPro" id="IPR051461">
    <property type="entry name" value="UPF0750_membrane"/>
</dbReference>
<keyword evidence="9" id="KW-1185">Reference proteome</keyword>
<dbReference type="PANTHER" id="PTHR33545:SF3">
    <property type="entry name" value="UPF0750 MEMBRANE PROTEIN YQFU"/>
    <property type="match status" value="1"/>
</dbReference>
<dbReference type="Pfam" id="PF10035">
    <property type="entry name" value="DUF2179"/>
    <property type="match status" value="1"/>
</dbReference>
<feature type="transmembrane region" description="Helical" evidence="6">
    <location>
        <begin position="168"/>
        <end position="194"/>
    </location>
</feature>
<sequence length="305" mass="33438">MRKDCKFTDMSQTRKTRARISYIQNVQDIVLIGIGVLLAAVGLKGFLLPNGFLDGGVTGISLLISRLTGWSISVLLIVINIPFILLAYRQLSVAFTIRALCAILGLAAALVFIDMPTITSDKLLIAIFGGFFLGAGIGMSVRGGAVLDGTEVLALYINRKTVLSMGEVIMYFNIVIFSIAAVLINVETALYAMLTYLSASKTVDFIIQGFEEYIALTIISSESELIRKTLTLTLRKGVTVFKGQSGFGKRGSVNRDIDIIYTVVTRLEVHKIIDEIEKIDEKAFIVQHNINDTKGGMIKRRATHH</sequence>
<dbReference type="Pfam" id="PF02588">
    <property type="entry name" value="YitT_membrane"/>
    <property type="match status" value="1"/>
</dbReference>
<dbReference type="GO" id="GO:0005886">
    <property type="term" value="C:plasma membrane"/>
    <property type="evidence" value="ECO:0007669"/>
    <property type="project" value="UniProtKB-SubCell"/>
</dbReference>
<evidence type="ECO:0000313" key="9">
    <source>
        <dbReference type="Proteomes" id="UP000318815"/>
    </source>
</evidence>
<evidence type="ECO:0000256" key="2">
    <source>
        <dbReference type="ARBA" id="ARBA00022475"/>
    </source>
</evidence>
<dbReference type="PIRSF" id="PIRSF006483">
    <property type="entry name" value="Membrane_protein_YitT"/>
    <property type="match status" value="1"/>
</dbReference>
<protein>
    <submittedName>
        <fullName evidence="8">YitT family protein</fullName>
    </submittedName>
</protein>
<evidence type="ECO:0000256" key="4">
    <source>
        <dbReference type="ARBA" id="ARBA00022989"/>
    </source>
</evidence>
<gene>
    <name evidence="8" type="ORF">FEF09_00595</name>
</gene>
<reference evidence="8 9" key="1">
    <citation type="submission" date="2019-08" db="EMBL/GenBank/DDBJ databases">
        <title>Whole genome sequencing of chitin degrading bacteria Chitinophaga pinensis YS16.</title>
        <authorList>
            <person name="Singh R.P."/>
            <person name="Manchanda G."/>
            <person name="Maurya I.K."/>
            <person name="Joshi N.K."/>
            <person name="Srivastava A.K."/>
        </authorList>
    </citation>
    <scope>NUCLEOTIDE SEQUENCE [LARGE SCALE GENOMIC DNA]</scope>
    <source>
        <strain evidence="8 9">YS-16</strain>
    </source>
</reference>
<dbReference type="PANTHER" id="PTHR33545">
    <property type="entry name" value="UPF0750 MEMBRANE PROTEIN YITT-RELATED"/>
    <property type="match status" value="1"/>
</dbReference>
<evidence type="ECO:0000259" key="7">
    <source>
        <dbReference type="Pfam" id="PF10035"/>
    </source>
</evidence>
<keyword evidence="3 6" id="KW-0812">Transmembrane</keyword>
<dbReference type="Proteomes" id="UP000318815">
    <property type="component" value="Unassembled WGS sequence"/>
</dbReference>
<dbReference type="InterPro" id="IPR003740">
    <property type="entry name" value="YitT"/>
</dbReference>
<feature type="transmembrane region" description="Helical" evidence="6">
    <location>
        <begin position="95"/>
        <end position="113"/>
    </location>
</feature>
<organism evidence="8 9">
    <name type="scientific">Chitinophaga pinensis</name>
    <dbReference type="NCBI Taxonomy" id="79329"/>
    <lineage>
        <taxon>Bacteria</taxon>
        <taxon>Pseudomonadati</taxon>
        <taxon>Bacteroidota</taxon>
        <taxon>Chitinophagia</taxon>
        <taxon>Chitinophagales</taxon>
        <taxon>Chitinophagaceae</taxon>
        <taxon>Chitinophaga</taxon>
    </lineage>
</organism>
<dbReference type="Gene3D" id="3.30.70.120">
    <property type="match status" value="1"/>
</dbReference>
<dbReference type="CDD" id="cd16380">
    <property type="entry name" value="YitT_C"/>
    <property type="match status" value="1"/>
</dbReference>
<evidence type="ECO:0000256" key="3">
    <source>
        <dbReference type="ARBA" id="ARBA00022692"/>
    </source>
</evidence>
<keyword evidence="5 6" id="KW-0472">Membrane</keyword>
<evidence type="ECO:0000256" key="1">
    <source>
        <dbReference type="ARBA" id="ARBA00004651"/>
    </source>
</evidence>
<dbReference type="OrthoDB" id="265478at2"/>
<dbReference type="InterPro" id="IPR015867">
    <property type="entry name" value="N-reg_PII/ATP_PRibTrfase_C"/>
</dbReference>
<accession>A0A5C6LYL5</accession>
<dbReference type="AlphaFoldDB" id="A0A5C6LYL5"/>
<proteinExistence type="predicted"/>
<comment type="subcellular location">
    <subcellularLocation>
        <location evidence="1">Cell membrane</location>
        <topology evidence="1">Multi-pass membrane protein</topology>
    </subcellularLocation>
</comment>
<keyword evidence="4 6" id="KW-1133">Transmembrane helix</keyword>
<feature type="transmembrane region" description="Helical" evidence="6">
    <location>
        <begin position="29"/>
        <end position="47"/>
    </location>
</feature>
<comment type="caution">
    <text evidence="8">The sequence shown here is derived from an EMBL/GenBank/DDBJ whole genome shotgun (WGS) entry which is preliminary data.</text>
</comment>
<dbReference type="EMBL" id="VOHS01000001">
    <property type="protein sequence ID" value="TWW02341.1"/>
    <property type="molecule type" value="Genomic_DNA"/>
</dbReference>
<dbReference type="InterPro" id="IPR019264">
    <property type="entry name" value="DUF2179"/>
</dbReference>
<feature type="transmembrane region" description="Helical" evidence="6">
    <location>
        <begin position="125"/>
        <end position="147"/>
    </location>
</feature>
<name>A0A5C6LYL5_9BACT</name>
<feature type="transmembrane region" description="Helical" evidence="6">
    <location>
        <begin position="67"/>
        <end position="88"/>
    </location>
</feature>